<evidence type="ECO:0000256" key="3">
    <source>
        <dbReference type="ARBA" id="ARBA00023186"/>
    </source>
</evidence>
<dbReference type="Pfam" id="PF01920">
    <property type="entry name" value="Prefoldin_2"/>
    <property type="match status" value="1"/>
</dbReference>
<dbReference type="GO" id="GO:0016272">
    <property type="term" value="C:prefoldin complex"/>
    <property type="evidence" value="ECO:0007669"/>
    <property type="project" value="InterPro"/>
</dbReference>
<dbReference type="AlphaFoldDB" id="A0A9P0JDI8"/>
<dbReference type="InterPro" id="IPR009053">
    <property type="entry name" value="Prefoldin"/>
</dbReference>
<proteinExistence type="inferred from homology"/>
<dbReference type="CDD" id="cd23163">
    <property type="entry name" value="Prefoldin_2"/>
    <property type="match status" value="1"/>
</dbReference>
<comment type="similarity">
    <text evidence="1">Belongs to the prefoldin subunit beta family.</text>
</comment>
<dbReference type="InterPro" id="IPR027235">
    <property type="entry name" value="PFD2"/>
</dbReference>
<dbReference type="SUPFAM" id="SSF46579">
    <property type="entry name" value="Prefoldin"/>
    <property type="match status" value="1"/>
</dbReference>
<sequence length="147" mass="16682">MEKLVKVKKPTEEELIHNTFNALRTEQRQLATKLSEIELDLNEHSIVIDTLNKLDDERKCFRLIGGVLVERKICDVLPTLIKNRGEMGKIVKTLNEQLTKKGIEINDFKNKHNIQVRGGITPISEEVESQSDEKKADHGGSVIVNNV</sequence>
<reference evidence="6" key="1">
    <citation type="submission" date="2022-02" db="EMBL/GenBank/DDBJ databases">
        <authorList>
            <person name="King R."/>
        </authorList>
    </citation>
    <scope>NUCLEOTIDE SEQUENCE</scope>
</reference>
<name>A0A9P0JDI8_APHGO</name>
<evidence type="ECO:0000313" key="7">
    <source>
        <dbReference type="Proteomes" id="UP001154329"/>
    </source>
</evidence>
<evidence type="ECO:0000256" key="1">
    <source>
        <dbReference type="ARBA" id="ARBA00008045"/>
    </source>
</evidence>
<evidence type="ECO:0000256" key="5">
    <source>
        <dbReference type="SAM" id="MobiDB-lite"/>
    </source>
</evidence>
<dbReference type="FunFam" id="1.10.287.370:FF:000002">
    <property type="entry name" value="Prefoldin subunit 2"/>
    <property type="match status" value="1"/>
</dbReference>
<dbReference type="PANTHER" id="PTHR13303">
    <property type="entry name" value="PREFOLDIN SUBUNIT 2"/>
    <property type="match status" value="1"/>
</dbReference>
<evidence type="ECO:0008006" key="8">
    <source>
        <dbReference type="Google" id="ProtNLM"/>
    </source>
</evidence>
<dbReference type="EMBL" id="OU899037">
    <property type="protein sequence ID" value="CAH1737084.1"/>
    <property type="molecule type" value="Genomic_DNA"/>
</dbReference>
<dbReference type="Proteomes" id="UP001154329">
    <property type="component" value="Chromosome 4"/>
</dbReference>
<gene>
    <name evidence="6" type="ORF">APHIGO_LOCUS10684</name>
</gene>
<evidence type="ECO:0000313" key="6">
    <source>
        <dbReference type="EMBL" id="CAH1737084.1"/>
    </source>
</evidence>
<dbReference type="GO" id="GO:0006457">
    <property type="term" value="P:protein folding"/>
    <property type="evidence" value="ECO:0007669"/>
    <property type="project" value="InterPro"/>
</dbReference>
<dbReference type="InterPro" id="IPR002777">
    <property type="entry name" value="PFD_beta-like"/>
</dbReference>
<keyword evidence="7" id="KW-1185">Reference proteome</keyword>
<dbReference type="Gene3D" id="1.10.287.370">
    <property type="match status" value="1"/>
</dbReference>
<dbReference type="OrthoDB" id="29646at2759"/>
<evidence type="ECO:0000256" key="2">
    <source>
        <dbReference type="ARBA" id="ARBA00011695"/>
    </source>
</evidence>
<organism evidence="6 7">
    <name type="scientific">Aphis gossypii</name>
    <name type="common">Cotton aphid</name>
    <dbReference type="NCBI Taxonomy" id="80765"/>
    <lineage>
        <taxon>Eukaryota</taxon>
        <taxon>Metazoa</taxon>
        <taxon>Ecdysozoa</taxon>
        <taxon>Arthropoda</taxon>
        <taxon>Hexapoda</taxon>
        <taxon>Insecta</taxon>
        <taxon>Pterygota</taxon>
        <taxon>Neoptera</taxon>
        <taxon>Paraneoptera</taxon>
        <taxon>Hemiptera</taxon>
        <taxon>Sternorrhyncha</taxon>
        <taxon>Aphidomorpha</taxon>
        <taxon>Aphidoidea</taxon>
        <taxon>Aphididae</taxon>
        <taxon>Aphidini</taxon>
        <taxon>Aphis</taxon>
        <taxon>Aphis</taxon>
    </lineage>
</organism>
<protein>
    <recommendedName>
        <fullName evidence="8">Prefoldin subunit 2</fullName>
    </recommendedName>
</protein>
<evidence type="ECO:0000256" key="4">
    <source>
        <dbReference type="ARBA" id="ARBA00024667"/>
    </source>
</evidence>
<accession>A0A9P0JDI8</accession>
<comment type="subunit">
    <text evidence="2">Heterohexamer of two PFD-alpha type and four PFD-beta type subunits.</text>
</comment>
<keyword evidence="3" id="KW-0143">Chaperone</keyword>
<comment type="function">
    <text evidence="4">Binds specifically to cytosolic chaperonin (c-CPN) and transfers target proteins to it. Binds to nascent polypeptide chain and promotes folding in an environment in which there are many competing pathways for nonnative proteins.</text>
</comment>
<dbReference type="GO" id="GO:0051082">
    <property type="term" value="F:unfolded protein binding"/>
    <property type="evidence" value="ECO:0007669"/>
    <property type="project" value="InterPro"/>
</dbReference>
<feature type="region of interest" description="Disordered" evidence="5">
    <location>
        <begin position="125"/>
        <end position="147"/>
    </location>
</feature>
<reference evidence="6" key="2">
    <citation type="submission" date="2022-10" db="EMBL/GenBank/DDBJ databases">
        <authorList>
            <consortium name="ENA_rothamsted_submissions"/>
            <consortium name="culmorum"/>
            <person name="King R."/>
        </authorList>
    </citation>
    <scope>NUCLEOTIDE SEQUENCE</scope>
</reference>